<dbReference type="EMBL" id="UINC01066682">
    <property type="protein sequence ID" value="SVB97637.1"/>
    <property type="molecule type" value="Genomic_DNA"/>
</dbReference>
<sequence length="243" mass="27030">KSMNEEDGLDGWVSAKITKASDYLSTVYHHLDYADKFNDTTFEGQERNPAPDMNKYGIHSTKMKGEPFKAFRHGKQIGEFDTIEELTKFLTDLVNKESEYKDGLQHHLNEKLEEVGPPKKGYHPTNWAPQSVRTAREKPVGNLGNIAKSVSGVMSKFATGQGGHKTAPAKIGSWNAPQKTGTTKDELIGHRVKIKKTILGNNEFAGKVGVVRDKNKAGYYGIAFGGGKLIYFNKNKLDPVERF</sequence>
<protein>
    <submittedName>
        <fullName evidence="2">Uncharacterized protein</fullName>
    </submittedName>
</protein>
<evidence type="ECO:0000313" key="2">
    <source>
        <dbReference type="EMBL" id="SVB97637.1"/>
    </source>
</evidence>
<proteinExistence type="predicted"/>
<feature type="region of interest" description="Disordered" evidence="1">
    <location>
        <begin position="164"/>
        <end position="183"/>
    </location>
</feature>
<organism evidence="2">
    <name type="scientific">marine metagenome</name>
    <dbReference type="NCBI Taxonomy" id="408172"/>
    <lineage>
        <taxon>unclassified sequences</taxon>
        <taxon>metagenomes</taxon>
        <taxon>ecological metagenomes</taxon>
    </lineage>
</organism>
<reference evidence="2" key="1">
    <citation type="submission" date="2018-05" db="EMBL/GenBank/DDBJ databases">
        <authorList>
            <person name="Lanie J.A."/>
            <person name="Ng W.-L."/>
            <person name="Kazmierczak K.M."/>
            <person name="Andrzejewski T.M."/>
            <person name="Davidsen T.M."/>
            <person name="Wayne K.J."/>
            <person name="Tettelin H."/>
            <person name="Glass J.I."/>
            <person name="Rusch D."/>
            <person name="Podicherti R."/>
            <person name="Tsui H.-C.T."/>
            <person name="Winkler M.E."/>
        </authorList>
    </citation>
    <scope>NUCLEOTIDE SEQUENCE</scope>
</reference>
<gene>
    <name evidence="2" type="ORF">METZ01_LOCUS250491</name>
</gene>
<name>A0A382IEG7_9ZZZZ</name>
<feature type="non-terminal residue" evidence="2">
    <location>
        <position position="1"/>
    </location>
</feature>
<evidence type="ECO:0000256" key="1">
    <source>
        <dbReference type="SAM" id="MobiDB-lite"/>
    </source>
</evidence>
<accession>A0A382IEG7</accession>
<dbReference type="AlphaFoldDB" id="A0A382IEG7"/>